<proteinExistence type="predicted"/>
<dbReference type="InterPro" id="IPR014001">
    <property type="entry name" value="Helicase_ATP-bd"/>
</dbReference>
<evidence type="ECO:0000259" key="3">
    <source>
        <dbReference type="PROSITE" id="PS51192"/>
    </source>
</evidence>
<feature type="compositionally biased region" description="Polar residues" evidence="2">
    <location>
        <begin position="2191"/>
        <end position="2201"/>
    </location>
</feature>
<sequence length="2592" mass="290037">MRRNRTAAKTDRLQDLLLEASGKWATATREGRVKDEAPAEQIEALMRRIAEELGVYGEVDEMLKEAHAATKGASEPAGDGAPADPQAAAEEAAGAPEPGLEEGEDIDLTEYPPVVLTRSEREEINEQAINLLQRQRQELTAEDIDILRQYTGRGGLEAETDEEGIRSLNEHYTSYGLIEAIWSALGAAGFDSGPVLEPGSGIGNFSGFAPEDVTMLMVERSNLSARIAELLYPSHEVVNDSLTQVTWDRYNISGAVGNVPFGNYQIAPSDSPFSGTNIHDYFILKAIEEASPGAPIALITSTGTMDKASPRARRMMMKRAHFVDAVRLPSTMFRENADTLVTTDLVIFQAREEEISEDEFGRRERDFVDAVRKTVGEGEQEQETALARHFDENEEKILGRLEAGLNSQFLTQWGVDGDKEEAIAAVEDLDLDFPIGFPGDQLLHAFDEEEGVEDIETEREYPYGAIAHIQGEFREKQNVAWKEVSDQVPAADEEQLKSALSLLDRYADYISEKSKNPEAADAGAVREAIDLHVEQYGLPAEDDRLKEILRYDPRLPKLKIMVEEDENGDLEYADVLLSDRVYSERYREEISDTEDFAEITTYLRGQGEPLTPESYAQVYQGGTATEEDVIEAQEESEDFFYDPQKERQVYRYDYLSGNLYEELDAAEAAGLQRNVEALEEALPPQADIFEIELDPRHVSSYLSADILQAWVESEIGARSGKVEVVASSETVGDNTLQVFRCEGPRSQTDKNAGWGTLAYSQIVDTYLKGDQFPRTVVDEDGNPKGKPLKEASAREIKLANQYQEAWQQRMEREIPRDFQSWVRDPNGASTETREEIQRAYNREFNSIATPTFDGSTFSVRGITDVFNGMEGFDIFDHNEVVAEKLLWNLGGGDFHDVGSGKTLASLITMMAAQQRGAWRKTIIAVPGQVLRKWQKEFSELFPNATSLVVELQSGNRAEELARAQAGDWNAILMPLSAFKRLPLSKVERKKRLRQRIQEVNAMLNAELQRLKEKGASKQQINRLKKKYKKLKAEYEEKIEDLGDIDEEEVDVYFDEMGADSLIIDEAHAYKNALGTPLARQLGIAGSTSDRAEAALRKARWVHSQHPDGISGVLCLTATPVQNSPIEVWHQLNLCAPHVLEEFGIKNLDTFINLFVERGTETEKQITGSYDREEAILGYKNLSEMRRIIDQACDIKSYEQLQQFYAENPDMASEFSRPPHDVGHEMIEAQEIQELLFDDLEIREEIVIQSYKDTQPGEDRPIRDNPLVVTNDGSRIANDVRIFKDDFGGVDSRLDGLRQKIDALVENVVAYYEGEKGATMDSGDEGMPEDARDVGGTDTPDDIEDAETIQAGAEEEDLEDVFFPITDLEEVEARPGHYATVETDGEKAVVADTRTFTVIEEASFSQLFFEEKGMNGGLEQADLRGGIRSFKERGEDIIRIQRLDVGGTALDTQTGLAWRTRLESNLGVDAQDLMEVMRGHGLVKEVEDTVSRGLEDFDQPKTQFGSDEGAGESTGEDLTPAERQMLSMASSPAARSNPDTEVAIGEINRSAWGVGTPLRDKERENPPPRNQIVFTDQISLDAGETGSFFDLIKSRLVEEGIPEDEIVILTGSKMTLPDGNGGFTERSPEDKQQAKLEIQKRFNEGTHQVLLANSTAEEGMNLDQYGVATHHLDVPYRPTRLQQRNGRMVRQGNEYGSVDVLFYLLEGSFDEYRLQLVQSKQGWIDELFYGSDRKAESQDTSKSLSYEEMQAATAEDQAVSKFFEAKQAVKDLENRESALESEAAELQSAVVSAESDIERSEERVQNTLETEEEIQAQGFPYRSPEAALESGDLSISVEEEQFGDDVEIEIEVDMTEPRSFGTGYREDMTLDINVPSQNPNARVRWSISDGMVSSSVEVTERDLKSRENYNPVRGAAFTRQTPHRMLWNRIKRKSEQIFEQATDRGILTEDDLAESPSLQSLARVVQHGDFGTGTTPSESQRLASQGFLIGWHGDVYRQEGIDNPDEDRGDRTFSEYKQDLGMEDVETWRPIARRRIAAWIWTLELDWYLRSEEREESARQEIEDARSRLETAESQLEDVQGTLEQVRVDLKDNRQTVRDLRDRVNEVQTRAYDTRPEIYRRINAIRQEYGIENEISMRVVTGDADDPVAEREAYLEYMASARAARQRTFSDVGGEEEAGSSTPDVEVEGASVESQTKAPLASNQDELAVVHEAQTGRELPEGQGALQDAVFDLNVLVGTDSQLANRIVTGEDIQSFIDDFPTRSLGRLASTDENVWTDKFMAVFGGAARRARSEMDDLSNLSGYQPFDTSGILDAAADAADTDLKPIYGAGDREAGYLLVEAKETVRRPNSRTVRVDAKRLGFCLFMAGYDFTDLGDSVQAAVRGGNDDMPGFRLGIYLRDDGGPFGFVAEIQNSDTTIPEPISELRDNPTAGTNEADPGWVFLGFAGDIEFPDREDVTGQRFMFAPAEERDALLLVPPKHVQMKGHDPEEGQAMQTFEEWHDYPPRGAVMNFEQAEPPYETLPAPTRIHYISDKIMRDGDEQGKVHRYYHDFTEQHSVVMDERGAIAIGYETDGANLKPTGSVELDGRGLIN</sequence>
<feature type="region of interest" description="Disordered" evidence="2">
    <location>
        <begin position="2167"/>
        <end position="2201"/>
    </location>
</feature>
<name>A0A9X2RC48_9BACT</name>
<dbReference type="InterPro" id="IPR052933">
    <property type="entry name" value="DNA_Protect_Modify"/>
</dbReference>
<dbReference type="InterPro" id="IPR029063">
    <property type="entry name" value="SAM-dependent_MTases_sf"/>
</dbReference>
<dbReference type="PANTHER" id="PTHR41313:SF1">
    <property type="entry name" value="DNA METHYLASE ADENINE-SPECIFIC DOMAIN-CONTAINING PROTEIN"/>
    <property type="match status" value="1"/>
</dbReference>
<dbReference type="SUPFAM" id="SSF53335">
    <property type="entry name" value="S-adenosyl-L-methionine-dependent methyltransferases"/>
    <property type="match status" value="1"/>
</dbReference>
<feature type="compositionally biased region" description="Acidic residues" evidence="2">
    <location>
        <begin position="99"/>
        <end position="108"/>
    </location>
</feature>
<keyword evidence="1" id="KW-0175">Coiled coil</keyword>
<dbReference type="SUPFAM" id="SSF52540">
    <property type="entry name" value="P-loop containing nucleoside triphosphate hydrolases"/>
    <property type="match status" value="2"/>
</dbReference>
<feature type="coiled-coil region" evidence="1">
    <location>
        <begin position="2047"/>
        <end position="2109"/>
    </location>
</feature>
<evidence type="ECO:0000256" key="1">
    <source>
        <dbReference type="SAM" id="Coils"/>
    </source>
</evidence>
<keyword evidence="5" id="KW-0808">Transferase</keyword>
<evidence type="ECO:0000259" key="4">
    <source>
        <dbReference type="PROSITE" id="PS51194"/>
    </source>
</evidence>
<feature type="region of interest" description="Disordered" evidence="2">
    <location>
        <begin position="67"/>
        <end position="111"/>
    </location>
</feature>
<accession>A0A9X2RC48</accession>
<comment type="caution">
    <text evidence="5">The sequence shown here is derived from an EMBL/GenBank/DDBJ whole genome shotgun (WGS) entry which is preliminary data.</text>
</comment>
<dbReference type="PANTHER" id="PTHR41313">
    <property type="entry name" value="ADENINE-SPECIFIC METHYLTRANSFERASE"/>
    <property type="match status" value="1"/>
</dbReference>
<dbReference type="Gene3D" id="3.40.50.10810">
    <property type="entry name" value="Tandem AAA-ATPase domain"/>
    <property type="match status" value="1"/>
</dbReference>
<keyword evidence="5" id="KW-0489">Methyltransferase</keyword>
<feature type="compositionally biased region" description="Low complexity" evidence="2">
    <location>
        <begin position="72"/>
        <end position="98"/>
    </location>
</feature>
<dbReference type="InterPro" id="IPR038718">
    <property type="entry name" value="SNF2-like_sf"/>
</dbReference>
<dbReference type="GO" id="GO:0008168">
    <property type="term" value="F:methyltransferase activity"/>
    <property type="evidence" value="ECO:0007669"/>
    <property type="project" value="UniProtKB-KW"/>
</dbReference>
<dbReference type="PROSITE" id="PS51192">
    <property type="entry name" value="HELICASE_ATP_BIND_1"/>
    <property type="match status" value="1"/>
</dbReference>
<dbReference type="InterPro" id="IPR001650">
    <property type="entry name" value="Helicase_C-like"/>
</dbReference>
<reference evidence="5" key="1">
    <citation type="submission" date="2022-08" db="EMBL/GenBank/DDBJ databases">
        <title>Genomic Encyclopedia of Type Strains, Phase V (KMG-V): Genome sequencing to study the core and pangenomes of soil and plant-associated prokaryotes.</title>
        <authorList>
            <person name="Whitman W."/>
        </authorList>
    </citation>
    <scope>NUCLEOTIDE SEQUENCE</scope>
    <source>
        <strain evidence="5">SP2016B</strain>
    </source>
</reference>
<protein>
    <submittedName>
        <fullName evidence="5">N12 class adenine-specific DNA methylase</fullName>
    </submittedName>
</protein>
<feature type="coiled-coil region" evidence="1">
    <location>
        <begin position="1761"/>
        <end position="1816"/>
    </location>
</feature>
<dbReference type="Gene3D" id="3.40.50.300">
    <property type="entry name" value="P-loop containing nucleotide triphosphate hydrolases"/>
    <property type="match status" value="1"/>
</dbReference>
<dbReference type="RefSeq" id="WP_259083820.1">
    <property type="nucleotide sequence ID" value="NZ_JANTYZ010000007.1"/>
</dbReference>
<organism evidence="5 6">
    <name type="scientific">Salinibacter ruber</name>
    <dbReference type="NCBI Taxonomy" id="146919"/>
    <lineage>
        <taxon>Bacteria</taxon>
        <taxon>Pseudomonadati</taxon>
        <taxon>Rhodothermota</taxon>
        <taxon>Rhodothermia</taxon>
        <taxon>Rhodothermales</taxon>
        <taxon>Salinibacteraceae</taxon>
        <taxon>Salinibacter</taxon>
    </lineage>
</organism>
<dbReference type="Proteomes" id="UP001155034">
    <property type="component" value="Unassembled WGS sequence"/>
</dbReference>
<dbReference type="PROSITE" id="PS51194">
    <property type="entry name" value="HELICASE_CTER"/>
    <property type="match status" value="1"/>
</dbReference>
<evidence type="ECO:0000313" key="6">
    <source>
        <dbReference type="Proteomes" id="UP001155034"/>
    </source>
</evidence>
<gene>
    <name evidence="5" type="ORF">GGP82_002436</name>
</gene>
<dbReference type="GO" id="GO:0032259">
    <property type="term" value="P:methylation"/>
    <property type="evidence" value="ECO:0007669"/>
    <property type="project" value="UniProtKB-KW"/>
</dbReference>
<evidence type="ECO:0000313" key="5">
    <source>
        <dbReference type="EMBL" id="MCS3865872.1"/>
    </source>
</evidence>
<dbReference type="SMART" id="SM00487">
    <property type="entry name" value="DEXDc"/>
    <property type="match status" value="1"/>
</dbReference>
<dbReference type="Gene3D" id="3.40.50.150">
    <property type="entry name" value="Vaccinia Virus protein VP39"/>
    <property type="match status" value="1"/>
</dbReference>
<feature type="coiled-coil region" evidence="1">
    <location>
        <begin position="986"/>
        <end position="1047"/>
    </location>
</feature>
<feature type="domain" description="Helicase C-terminal" evidence="4">
    <location>
        <begin position="1590"/>
        <end position="1727"/>
    </location>
</feature>
<feature type="domain" description="Helicase ATP-binding" evidence="3">
    <location>
        <begin position="882"/>
        <end position="1137"/>
    </location>
</feature>
<dbReference type="InterPro" id="IPR027417">
    <property type="entry name" value="P-loop_NTPase"/>
</dbReference>
<dbReference type="EMBL" id="JANTYZ010000007">
    <property type="protein sequence ID" value="MCS3865872.1"/>
    <property type="molecule type" value="Genomic_DNA"/>
</dbReference>
<evidence type="ECO:0000256" key="2">
    <source>
        <dbReference type="SAM" id="MobiDB-lite"/>
    </source>
</evidence>
<feature type="region of interest" description="Disordered" evidence="2">
    <location>
        <begin position="1492"/>
        <end position="1516"/>
    </location>
</feature>
<feature type="region of interest" description="Disordered" evidence="2">
    <location>
        <begin position="1316"/>
        <end position="1338"/>
    </location>
</feature>
<dbReference type="Pfam" id="PF00271">
    <property type="entry name" value="Helicase_C"/>
    <property type="match status" value="1"/>
</dbReference>